<feature type="domain" description="GYF" evidence="16">
    <location>
        <begin position="252"/>
        <end position="308"/>
    </location>
</feature>
<dbReference type="CDD" id="cd19169">
    <property type="entry name" value="SET_SETD1"/>
    <property type="match status" value="1"/>
</dbReference>
<dbReference type="PROSITE" id="PS50868">
    <property type="entry name" value="POST_SET"/>
    <property type="match status" value="1"/>
</dbReference>
<dbReference type="SUPFAM" id="SSF55277">
    <property type="entry name" value="GYF domain"/>
    <property type="match status" value="1"/>
</dbReference>
<dbReference type="PANTHER" id="PTHR45814:SF2">
    <property type="entry name" value="HISTONE-LYSINE N-METHYLTRANSFERASE SETD1"/>
    <property type="match status" value="1"/>
</dbReference>
<evidence type="ECO:0000256" key="8">
    <source>
        <dbReference type="ARBA" id="ARBA00023015"/>
    </source>
</evidence>
<gene>
    <name evidence="19" type="primary">LOC110805941</name>
</gene>
<keyword evidence="7" id="KW-0694">RNA-binding</keyword>
<proteinExistence type="predicted"/>
<evidence type="ECO:0000259" key="15">
    <source>
        <dbReference type="PROSITE" id="PS50280"/>
    </source>
</evidence>
<reference evidence="19" key="2">
    <citation type="submission" date="2025-08" db="UniProtKB">
        <authorList>
            <consortium name="RefSeq"/>
        </authorList>
    </citation>
    <scope>IDENTIFICATION</scope>
    <source>
        <tissue evidence="19">Leaf</tissue>
    </source>
</reference>
<dbReference type="GO" id="GO:0140999">
    <property type="term" value="F:histone H3K4 trimethyltransferase activity"/>
    <property type="evidence" value="ECO:0007669"/>
    <property type="project" value="UniProtKB-EC"/>
</dbReference>
<dbReference type="InterPro" id="IPR046341">
    <property type="entry name" value="SET_dom_sf"/>
</dbReference>
<comment type="catalytic activity">
    <reaction evidence="11">
        <text>L-lysyl(4)-[histone H3] + 3 S-adenosyl-L-methionine = N(6),N(6),N(6)-trimethyl-L-lysyl(4)-[histone H3] + 3 S-adenosyl-L-homocysteine + 3 H(+)</text>
        <dbReference type="Rhea" id="RHEA:60260"/>
        <dbReference type="Rhea" id="RHEA-COMP:15537"/>
        <dbReference type="Rhea" id="RHEA-COMP:15547"/>
        <dbReference type="ChEBI" id="CHEBI:15378"/>
        <dbReference type="ChEBI" id="CHEBI:29969"/>
        <dbReference type="ChEBI" id="CHEBI:57856"/>
        <dbReference type="ChEBI" id="CHEBI:59789"/>
        <dbReference type="ChEBI" id="CHEBI:61961"/>
        <dbReference type="EC" id="2.1.1.354"/>
    </reaction>
</comment>
<keyword evidence="9" id="KW-0804">Transcription</keyword>
<evidence type="ECO:0000259" key="17">
    <source>
        <dbReference type="PROSITE" id="PS50868"/>
    </source>
</evidence>
<name>A0A9R0JG64_SPIOL</name>
<dbReference type="InterPro" id="IPR035445">
    <property type="entry name" value="GYF-like_dom_sf"/>
</dbReference>
<dbReference type="GeneID" id="110805941"/>
<evidence type="ECO:0000256" key="12">
    <source>
        <dbReference type="ARBA" id="ARBA00047583"/>
    </source>
</evidence>
<sequence length="1320" mass="146035">MVSSTHLFDTIKHRHKPEVDLLSAKRLKVSASGSIDSLSCLETDEFDEKTDCVTSSSPACLSSSCDSEGQIPSSSSLERSCQVNGHADAVSLASGAAGISYPRKNDNEHGSSDFVNGWMYLNEQGQMCGPYIQQQLFEGLSTGFLPDELPVYPILNGALLNPVQLKFFKQYPDQVTTGFAYLRSTTPNVSITTSSHIAPGQDTHKDTGSVLLNYDTQSHVQQASHSTDAIVSDSKLSPRTAVVQQQSLSWEEKCWLFLDGYGRVTGPHSLSELYYWHQYGYLHSSVMIRHTDNKCGPFSLLSLINACGKESSSTANTSEKESISSSELISGVSEEIGSQLHDGIMKAAHRYVLDEIIGNVIADYVAMKKAQKQLKNEHGREDLIFERNKTKDGENNSSASHAAITSCHDDASTSATAKETLEEPSSFQHMKSIGSVENYQGATEAISRVLFDYCMQVMWNAVFYEPVANCTLTWRKNKRWSHNSTEEAVALDKNSDFQKIVVVEVEASEPGVPADELDCPPGFHSIVQDSLLCDSSLIAQSHFREDKLSSPSMQHQDEDREGTIGRVEEELFMLAKTSMDDFLKISIEKEVFKLNKCLKDNGTHEVSVENSGQLSKDNDSGYAASEMLQGLVSRRICLDESHIISQGTGLLHQPAVCPHKDSSSDFLGTGFRSLGAPAITAIHCCKTDEPLPPGIADLTIDPSAQDLQKFLLDHLKIPIQAIRSHEAADLAHGNSSSNFIGHAFKRLGMPICSVIDDHRTDEAQLPGAGGEVKDIVSPTISEFRPLHLGEGIPKQKKFMGFALCRQKLHDDVLREWLSSFHDELHCLLKQRDLVQEELIIRTEECSKLTHPMQPELDHLVERSKSCYSSGPSEVSVVEEFTYSRRKKVLKKSGAEPSSPPLRDFKLHHQSSKKFGKPIISNNVSCSGALGIKNVKQKAKGVCQRETGLSSLTSKLGAVKRSLGKDRQSIRSSNGRRLQSFALPSQSTVAVDDPKHGVEKVLDMEAESNDIEELSSSSSIHSNAKKDKLANDHSQTVKNSSTVSKLKRKNLVGESSSLPSKAPKLVDAGAKQAEVKVAERRTKLKKSKVLSSCPVSVGCARSSIDGWEWHKWSSHARPSERARVRGIQITTMQRFTSDISGHHPSRVKGISARTNRVKMRNLLAAVEGAELLKASQLKARKKRLRFQRSKIHDWGLVALEPIEADDFVIEYVGELIRPRISDIREQQYEKMGIGSSYLFRLDDGYVVDATKRGGIARFINHSCEPNCYTKIVSVESQKRIFIYAKRHISAGEEITYNYKFPLEDKKIPCNCGTKRCRGSMN</sequence>
<comment type="catalytic activity">
    <reaction evidence="13">
        <text>N(6),N(6)-dimethyl-L-lysyl(4)-[histone H3] + S-adenosyl-L-methionine = N(6),N(6),N(6)-trimethyl-L-lysyl(4)-[histone H3] + S-adenosyl-L-homocysteine + H(+)</text>
        <dbReference type="Rhea" id="RHEA:60272"/>
        <dbReference type="Rhea" id="RHEA-COMP:15537"/>
        <dbReference type="Rhea" id="RHEA-COMP:15540"/>
        <dbReference type="ChEBI" id="CHEBI:15378"/>
        <dbReference type="ChEBI" id="CHEBI:57856"/>
        <dbReference type="ChEBI" id="CHEBI:59789"/>
        <dbReference type="ChEBI" id="CHEBI:61961"/>
        <dbReference type="ChEBI" id="CHEBI:61976"/>
    </reaction>
</comment>
<dbReference type="Pfam" id="PF00856">
    <property type="entry name" value="SET"/>
    <property type="match status" value="1"/>
</dbReference>
<evidence type="ECO:0000313" key="19">
    <source>
        <dbReference type="RefSeq" id="XP_021867261.1"/>
    </source>
</evidence>
<dbReference type="GO" id="GO:0003723">
    <property type="term" value="F:RNA binding"/>
    <property type="evidence" value="ECO:0007669"/>
    <property type="project" value="UniProtKB-KW"/>
</dbReference>
<dbReference type="InterPro" id="IPR003169">
    <property type="entry name" value="GYF"/>
</dbReference>
<dbReference type="PANTHER" id="PTHR45814">
    <property type="entry name" value="HISTONE-LYSINE N-METHYLTRANSFERASE SETD1"/>
    <property type="match status" value="1"/>
</dbReference>
<dbReference type="SMART" id="SM00508">
    <property type="entry name" value="PostSET"/>
    <property type="match status" value="1"/>
</dbReference>
<dbReference type="EC" id="2.1.1.354" evidence="2"/>
<evidence type="ECO:0000256" key="9">
    <source>
        <dbReference type="ARBA" id="ARBA00023163"/>
    </source>
</evidence>
<reference evidence="18" key="1">
    <citation type="journal article" date="2021" name="Nat. Commun.">
        <title>Genomic analyses provide insights into spinach domestication and the genetic basis of agronomic traits.</title>
        <authorList>
            <person name="Cai X."/>
            <person name="Sun X."/>
            <person name="Xu C."/>
            <person name="Sun H."/>
            <person name="Wang X."/>
            <person name="Ge C."/>
            <person name="Zhang Z."/>
            <person name="Wang Q."/>
            <person name="Fei Z."/>
            <person name="Jiao C."/>
            <person name="Wang Q."/>
        </authorList>
    </citation>
    <scope>NUCLEOTIDE SEQUENCE [LARGE SCALE GENOMIC DNA]</scope>
    <source>
        <strain evidence="18">cv. Varoflay</strain>
    </source>
</reference>
<evidence type="ECO:0000313" key="18">
    <source>
        <dbReference type="Proteomes" id="UP000813463"/>
    </source>
</evidence>
<dbReference type="Gene3D" id="3.30.1490.40">
    <property type="match status" value="2"/>
</dbReference>
<feature type="domain" description="SET" evidence="15">
    <location>
        <begin position="1181"/>
        <end position="1298"/>
    </location>
</feature>
<evidence type="ECO:0000256" key="6">
    <source>
        <dbReference type="ARBA" id="ARBA00022853"/>
    </source>
</evidence>
<keyword evidence="4" id="KW-0808">Transferase</keyword>
<dbReference type="SMART" id="SM00317">
    <property type="entry name" value="SET"/>
    <property type="match status" value="1"/>
</dbReference>
<evidence type="ECO:0000256" key="10">
    <source>
        <dbReference type="ARBA" id="ARBA00023242"/>
    </source>
</evidence>
<dbReference type="InterPro" id="IPR001214">
    <property type="entry name" value="SET_dom"/>
</dbReference>
<accession>A0A9R0JG64</accession>
<dbReference type="Proteomes" id="UP000813463">
    <property type="component" value="Chromosome 4"/>
</dbReference>
<keyword evidence="8" id="KW-0805">Transcription regulation</keyword>
<evidence type="ECO:0000256" key="7">
    <source>
        <dbReference type="ARBA" id="ARBA00022884"/>
    </source>
</evidence>
<feature type="compositionally biased region" description="Polar residues" evidence="14">
    <location>
        <begin position="1031"/>
        <end position="1043"/>
    </location>
</feature>
<dbReference type="GO" id="GO:0032259">
    <property type="term" value="P:methylation"/>
    <property type="evidence" value="ECO:0007669"/>
    <property type="project" value="UniProtKB-KW"/>
</dbReference>
<evidence type="ECO:0000256" key="5">
    <source>
        <dbReference type="ARBA" id="ARBA00022691"/>
    </source>
</evidence>
<keyword evidence="10" id="KW-0539">Nucleus</keyword>
<dbReference type="PROSITE" id="PS50280">
    <property type="entry name" value="SET"/>
    <property type="match status" value="1"/>
</dbReference>
<evidence type="ECO:0000256" key="1">
    <source>
        <dbReference type="ARBA" id="ARBA00004123"/>
    </source>
</evidence>
<dbReference type="Gene3D" id="2.170.270.10">
    <property type="entry name" value="SET domain"/>
    <property type="match status" value="1"/>
</dbReference>
<evidence type="ECO:0000256" key="13">
    <source>
        <dbReference type="ARBA" id="ARBA00049129"/>
    </source>
</evidence>
<evidence type="ECO:0000256" key="11">
    <source>
        <dbReference type="ARBA" id="ARBA00047571"/>
    </source>
</evidence>
<evidence type="ECO:0000259" key="16">
    <source>
        <dbReference type="PROSITE" id="PS50829"/>
    </source>
</evidence>
<comment type="subcellular location">
    <subcellularLocation>
        <location evidence="1">Nucleus</location>
    </subcellularLocation>
</comment>
<dbReference type="InterPro" id="IPR037841">
    <property type="entry name" value="SET_SETD1A/B"/>
</dbReference>
<evidence type="ECO:0000256" key="2">
    <source>
        <dbReference type="ARBA" id="ARBA00012182"/>
    </source>
</evidence>
<dbReference type="GO" id="GO:0048188">
    <property type="term" value="C:Set1C/COMPASS complex"/>
    <property type="evidence" value="ECO:0000318"/>
    <property type="project" value="GO_Central"/>
</dbReference>
<keyword evidence="6" id="KW-0156">Chromatin regulator</keyword>
<dbReference type="InterPro" id="IPR003616">
    <property type="entry name" value="Post-SET_dom"/>
</dbReference>
<dbReference type="KEGG" id="soe:110805941"/>
<feature type="domain" description="Post-SET" evidence="17">
    <location>
        <begin position="1304"/>
        <end position="1320"/>
    </location>
</feature>
<evidence type="ECO:0000256" key="14">
    <source>
        <dbReference type="SAM" id="MobiDB-lite"/>
    </source>
</evidence>
<keyword evidence="18" id="KW-1185">Reference proteome</keyword>
<dbReference type="OrthoDB" id="308383at2759"/>
<feature type="region of interest" description="Disordered" evidence="14">
    <location>
        <begin position="1010"/>
        <end position="1061"/>
    </location>
</feature>
<keyword evidence="5" id="KW-0949">S-adenosyl-L-methionine</keyword>
<keyword evidence="3" id="KW-0489">Methyltransferase</keyword>
<organism evidence="18 19">
    <name type="scientific">Spinacia oleracea</name>
    <name type="common">Spinach</name>
    <dbReference type="NCBI Taxonomy" id="3562"/>
    <lineage>
        <taxon>Eukaryota</taxon>
        <taxon>Viridiplantae</taxon>
        <taxon>Streptophyta</taxon>
        <taxon>Embryophyta</taxon>
        <taxon>Tracheophyta</taxon>
        <taxon>Spermatophyta</taxon>
        <taxon>Magnoliopsida</taxon>
        <taxon>eudicotyledons</taxon>
        <taxon>Gunneridae</taxon>
        <taxon>Pentapetalae</taxon>
        <taxon>Caryophyllales</taxon>
        <taxon>Chenopodiaceae</taxon>
        <taxon>Chenopodioideae</taxon>
        <taxon>Anserineae</taxon>
        <taxon>Spinacia</taxon>
    </lineage>
</organism>
<dbReference type="PROSITE" id="PS50829">
    <property type="entry name" value="GYF"/>
    <property type="match status" value="1"/>
</dbReference>
<dbReference type="SUPFAM" id="SSF82199">
    <property type="entry name" value="SET domain"/>
    <property type="match status" value="1"/>
</dbReference>
<comment type="catalytic activity">
    <reaction evidence="12">
        <text>N(6)-methyl-L-lysyl(4)-[histone H3] + S-adenosyl-L-methionine = N(6),N(6)-dimethyl-L-lysyl(4)-[histone H3] + S-adenosyl-L-homocysteine + H(+)</text>
        <dbReference type="Rhea" id="RHEA:60268"/>
        <dbReference type="Rhea" id="RHEA-COMP:15540"/>
        <dbReference type="Rhea" id="RHEA-COMP:15543"/>
        <dbReference type="ChEBI" id="CHEBI:15378"/>
        <dbReference type="ChEBI" id="CHEBI:57856"/>
        <dbReference type="ChEBI" id="CHEBI:59789"/>
        <dbReference type="ChEBI" id="CHEBI:61929"/>
        <dbReference type="ChEBI" id="CHEBI:61976"/>
    </reaction>
</comment>
<dbReference type="Pfam" id="PF02213">
    <property type="entry name" value="GYF"/>
    <property type="match status" value="1"/>
</dbReference>
<protein>
    <recommendedName>
        <fullName evidence="2">[histone H3]-lysine(4) N-trimethyltransferase</fullName>
        <ecNumber evidence="2">2.1.1.354</ecNumber>
    </recommendedName>
</protein>
<dbReference type="GO" id="GO:0042800">
    <property type="term" value="F:histone H3K4 methyltransferase activity"/>
    <property type="evidence" value="ECO:0000318"/>
    <property type="project" value="GO_Central"/>
</dbReference>
<evidence type="ECO:0000256" key="3">
    <source>
        <dbReference type="ARBA" id="ARBA00022603"/>
    </source>
</evidence>
<dbReference type="RefSeq" id="XP_021867261.1">
    <property type="nucleotide sequence ID" value="XM_022011569.2"/>
</dbReference>
<evidence type="ECO:0000256" key="4">
    <source>
        <dbReference type="ARBA" id="ARBA00022679"/>
    </source>
</evidence>
<dbReference type="InterPro" id="IPR044570">
    <property type="entry name" value="Set1-like"/>
</dbReference>